<dbReference type="EMBL" id="OY731400">
    <property type="protein sequence ID" value="CAJ1943986.1"/>
    <property type="molecule type" value="Genomic_DNA"/>
</dbReference>
<dbReference type="GO" id="GO:0005634">
    <property type="term" value="C:nucleus"/>
    <property type="evidence" value="ECO:0007669"/>
    <property type="project" value="UniProtKB-SubCell"/>
</dbReference>
<dbReference type="GO" id="GO:0005737">
    <property type="term" value="C:cytoplasm"/>
    <property type="evidence" value="ECO:0007669"/>
    <property type="project" value="TreeGrafter"/>
</dbReference>
<comment type="subcellular location">
    <subcellularLocation>
        <location evidence="1">Nucleus</location>
    </subcellularLocation>
</comment>
<evidence type="ECO:0000313" key="7">
    <source>
        <dbReference type="Proteomes" id="UP001189624"/>
    </source>
</evidence>
<dbReference type="InterPro" id="IPR051345">
    <property type="entry name" value="Importin_beta-like_NTR"/>
</dbReference>
<dbReference type="PANTHER" id="PTHR12363">
    <property type="entry name" value="TRANSPORTIN 3 AND IMPORTIN 13"/>
    <property type="match status" value="1"/>
</dbReference>
<dbReference type="InterPro" id="IPR013598">
    <property type="entry name" value="Exportin-1/Importin-b-like"/>
</dbReference>
<dbReference type="InterPro" id="IPR058537">
    <property type="entry name" value="TPR_TNPO3_IPO13_4th"/>
</dbReference>
<organism evidence="6 7">
    <name type="scientific">Sphenostylis stenocarpa</name>
    <dbReference type="NCBI Taxonomy" id="92480"/>
    <lineage>
        <taxon>Eukaryota</taxon>
        <taxon>Viridiplantae</taxon>
        <taxon>Streptophyta</taxon>
        <taxon>Embryophyta</taxon>
        <taxon>Tracheophyta</taxon>
        <taxon>Spermatophyta</taxon>
        <taxon>Magnoliopsida</taxon>
        <taxon>eudicotyledons</taxon>
        <taxon>Gunneridae</taxon>
        <taxon>Pentapetalae</taxon>
        <taxon>rosids</taxon>
        <taxon>fabids</taxon>
        <taxon>Fabales</taxon>
        <taxon>Fabaceae</taxon>
        <taxon>Papilionoideae</taxon>
        <taxon>50 kb inversion clade</taxon>
        <taxon>NPAAA clade</taxon>
        <taxon>indigoferoid/millettioid clade</taxon>
        <taxon>Phaseoleae</taxon>
        <taxon>Sphenostylis</taxon>
    </lineage>
</organism>
<keyword evidence="3" id="KW-0813">Transport</keyword>
<keyword evidence="7" id="KW-1185">Reference proteome</keyword>
<feature type="domain" description="Exportin-1/Importin-beta-like" evidence="5">
    <location>
        <begin position="116"/>
        <end position="261"/>
    </location>
</feature>
<dbReference type="InterPro" id="IPR016024">
    <property type="entry name" value="ARM-type_fold"/>
</dbReference>
<evidence type="ECO:0000313" key="6">
    <source>
        <dbReference type="EMBL" id="CAJ1943986.1"/>
    </source>
</evidence>
<protein>
    <recommendedName>
        <fullName evidence="5">Exportin-1/Importin-beta-like domain-containing protein</fullName>
    </recommendedName>
</protein>
<evidence type="ECO:0000256" key="1">
    <source>
        <dbReference type="ARBA" id="ARBA00004123"/>
    </source>
</evidence>
<dbReference type="GO" id="GO:0006606">
    <property type="term" value="P:protein import into nucleus"/>
    <property type="evidence" value="ECO:0007669"/>
    <property type="project" value="EnsemblPlants"/>
</dbReference>
<dbReference type="SUPFAM" id="SSF48371">
    <property type="entry name" value="ARM repeat"/>
    <property type="match status" value="1"/>
</dbReference>
<gene>
    <name evidence="6" type="ORF">AYBTSS11_LOCUS11663</name>
</gene>
<evidence type="ECO:0000256" key="4">
    <source>
        <dbReference type="ARBA" id="ARBA00023242"/>
    </source>
</evidence>
<comment type="similarity">
    <text evidence="2">Belongs to the importin beta family.</text>
</comment>
<reference evidence="6" key="1">
    <citation type="submission" date="2023-10" db="EMBL/GenBank/DDBJ databases">
        <authorList>
            <person name="Domelevo Entfellner J.-B."/>
        </authorList>
    </citation>
    <scope>NUCLEOTIDE SEQUENCE</scope>
</reference>
<dbReference type="PANTHER" id="PTHR12363:SF33">
    <property type="entry name" value="IMPORTIN-13"/>
    <property type="match status" value="1"/>
</dbReference>
<dbReference type="Pfam" id="PF08389">
    <property type="entry name" value="Xpo1"/>
    <property type="match status" value="1"/>
</dbReference>
<dbReference type="Gene3D" id="1.25.10.10">
    <property type="entry name" value="Leucine-rich Repeat Variant"/>
    <property type="match status" value="4"/>
</dbReference>
<dbReference type="AlphaFoldDB" id="A0AA86SM40"/>
<dbReference type="GO" id="GO:0043484">
    <property type="term" value="P:regulation of RNA splicing"/>
    <property type="evidence" value="ECO:0007669"/>
    <property type="project" value="EnsemblPlants"/>
</dbReference>
<proteinExistence type="inferred from homology"/>
<dbReference type="InterPro" id="IPR057941">
    <property type="entry name" value="TPR_TNPO3_IPO13_2nd"/>
</dbReference>
<keyword evidence="4" id="KW-0539">Nucleus</keyword>
<dbReference type="Proteomes" id="UP001189624">
    <property type="component" value="Chromosome 3"/>
</dbReference>
<accession>A0AA86SM40</accession>
<evidence type="ECO:0000256" key="3">
    <source>
        <dbReference type="ARBA" id="ARBA00022448"/>
    </source>
</evidence>
<dbReference type="Pfam" id="PF24138">
    <property type="entry name" value="TPR_TNPO3_IPO13_2nd"/>
    <property type="match status" value="1"/>
</dbReference>
<dbReference type="Pfam" id="PF24139">
    <property type="entry name" value="TPR_TNPO3_IPO13_4th"/>
    <property type="match status" value="1"/>
</dbReference>
<name>A0AA86SM40_9FABA</name>
<evidence type="ECO:0000256" key="2">
    <source>
        <dbReference type="ARBA" id="ARBA00007991"/>
    </source>
</evidence>
<sequence>MDLQNTVKEALNALYHHPDDAVRMQADRYLQDFQRTLDAWQVADNLLHDPSSNLETLIFCSQTLRSKVQRDFEELPSTAFRPLRDSLNVSEGLCNLCNFDSWFGMQTLLKKFHKGPPKVRTQISIAVAALAVHVPAKDWGDGGIVKWLRDEMDSRPEYIPGFLELLTVLPEEVLNYKIAARPERRRQFEKELTSQMEVALNILTACLTLSELKEQVLEAFASWLRLKHGIPGSVLSSHPLVLTALSSLNSDLLSEASVNVISELIHYTTAGNIDGVSANMPLIQVIVPQVMNLKAQLSDSTKLMAIVTGDCKCFLRLKPRWALLEMVVRWDSTWKCNMLEIFQHIAWLENQWVALADNLLIPNLEGKSFLQMMGKNDEEDVKAIARLFADMGDSYVELIATGSDESMLIVHALLEVASHPEYDIASMTFNFWHSLQLNLTKRESYISYGNEACIEAERNRRLQVFRPAYESLVSLVIFRVQYPEDYQDLSHEDLKEFKQTKYAVADVLTDASSVLGGDATLKILYMKLLEAVSGHGNNEHKEWRPAEAALFCIRAISNYVSVVEAEVMPQNTIIEAEDDGGMGLIGENYFWVGSSQAVGGSFSVKLFISKDLIFYEIYFYYADYSLQNLFLIMALLPKLPHQPQLLQTVCLTIGAYSKWLDSASCGLSVLPSVLDILMNGMGTSEDCAAAAALAFRHICDDCRKKLCGCLEGLFHIYNKTVSGEDSFKVPAEDSLHLVEALSMVVTELPPDDAKRALEALCIPVITPLQEAISQGPESLSKRPSRQLTVHIDRFAYIFRYVNHPQVVADAIQRLWPIFKAIFDLRAWDMRTMESLCRACKYAVRTSGRFMGLTIGAMLEEIQSLYRQHHQPCFLYLSSEVIKMKLSEESFFASLRWIGDPLSDAMFPIVIGRTLGFAGFYRLVDLPSVSQPPKVIFGSDPSCADYLKNLIEALFQHTTLILTNIQEFTARPDIADDCFLLASRCIRYCPQLFIPSSVFPSLVDCSMIGITVQHREASNSILHFLADIFDLANSSVGEQFLPIRDSVIIPRGVSITRILVASLTGALPKSRVDVVSYTLLALTRSYGMQALEWAKKSVLLIPSTAVTDVERSRFLKALSDAASGGDTNGLTVPVEELSDVCRRNRAVQEIVQEALRPLELNMVNVS</sequence>
<dbReference type="InterPro" id="IPR011989">
    <property type="entry name" value="ARM-like"/>
</dbReference>
<evidence type="ECO:0000259" key="5">
    <source>
        <dbReference type="Pfam" id="PF08389"/>
    </source>
</evidence>
<dbReference type="Gramene" id="rna-AYBTSS11_LOCUS11663">
    <property type="protein sequence ID" value="CAJ1943986.1"/>
    <property type="gene ID" value="gene-AYBTSS11_LOCUS11663"/>
</dbReference>